<sequence>MSARPRSLRTALLGPALLLGPTLLLSACSATSSADPTAPSAGGPGSVAVTLTDDGCTPEPSTVPAGSVTFTVTNSDATAVTEAELVNAGGRILGERENLTPGLSASFSLDLPAGTYSMQCPNAATESTPFTVTGAAPTATADPLFATATEGYATYVKEQVAQLVTATTAFTAAVEAGDVERAKALYGPARLPYERIEPVAESFGDLDPAIDARIADVEDPTTWTGFHRIEKGLWVDGSTDGLAPVAQQLMGDVTRLDSLVQTTTYQPAELANGASALLDEVAASKVTGEEEAYSHLDLLDFAANVEGAQKAFELLVPALQQTDPDLVTTVQARFTDVGTALQPYRRGDSWAPYTELTPEQVRALATAVDALAEPLSTVSGKIVGSAS</sequence>
<evidence type="ECO:0000256" key="5">
    <source>
        <dbReference type="SAM" id="SignalP"/>
    </source>
</evidence>
<dbReference type="InterPro" id="IPR034981">
    <property type="entry name" value="Imelysin-like_EfeO/Algp7"/>
</dbReference>
<name>A0ABV5LQC0_9ACTN</name>
<organism evidence="8 9">
    <name type="scientific">Kineococcus gynurae</name>
    <dbReference type="NCBI Taxonomy" id="452979"/>
    <lineage>
        <taxon>Bacteria</taxon>
        <taxon>Bacillati</taxon>
        <taxon>Actinomycetota</taxon>
        <taxon>Actinomycetes</taxon>
        <taxon>Kineosporiales</taxon>
        <taxon>Kineosporiaceae</taxon>
        <taxon>Kineococcus</taxon>
    </lineage>
</organism>
<feature type="domain" description="Imelysin-like" evidence="6">
    <location>
        <begin position="148"/>
        <end position="377"/>
    </location>
</feature>
<dbReference type="Pfam" id="PF13473">
    <property type="entry name" value="Cupredoxin_1"/>
    <property type="match status" value="1"/>
</dbReference>
<comment type="caution">
    <text evidence="8">The sequence shown here is derived from an EMBL/GenBank/DDBJ whole genome shotgun (WGS) entry which is preliminary data.</text>
</comment>
<protein>
    <submittedName>
        <fullName evidence="8">Iron uptake system protein EfeO</fullName>
    </submittedName>
</protein>
<keyword evidence="3 5" id="KW-0732">Signal</keyword>
<evidence type="ECO:0000313" key="8">
    <source>
        <dbReference type="EMBL" id="MFB9376259.1"/>
    </source>
</evidence>
<accession>A0ABV5LQC0</accession>
<dbReference type="InterPro" id="IPR050894">
    <property type="entry name" value="EfeM/EfeO_iron_uptake"/>
</dbReference>
<comment type="subcellular location">
    <subcellularLocation>
        <location evidence="1">Periplasm</location>
    </subcellularLocation>
</comment>
<dbReference type="Gene3D" id="1.20.1420.20">
    <property type="entry name" value="M75 peptidase, HXXE motif"/>
    <property type="match status" value="1"/>
</dbReference>
<dbReference type="InterPro" id="IPR018976">
    <property type="entry name" value="Imelysin-like"/>
</dbReference>
<comment type="similarity">
    <text evidence="2">Belongs to the EfeM/EfeO family.</text>
</comment>
<dbReference type="CDD" id="cd14656">
    <property type="entry name" value="Imelysin-like_EfeO"/>
    <property type="match status" value="1"/>
</dbReference>
<feature type="region of interest" description="Disordered" evidence="4">
    <location>
        <begin position="31"/>
        <end position="62"/>
    </location>
</feature>
<dbReference type="InterPro" id="IPR008972">
    <property type="entry name" value="Cupredoxin"/>
</dbReference>
<dbReference type="InterPro" id="IPR038352">
    <property type="entry name" value="Imelysin_sf"/>
</dbReference>
<proteinExistence type="inferred from homology"/>
<evidence type="ECO:0000313" key="9">
    <source>
        <dbReference type="Proteomes" id="UP001589748"/>
    </source>
</evidence>
<dbReference type="Gene3D" id="2.60.40.420">
    <property type="entry name" value="Cupredoxins - blue copper proteins"/>
    <property type="match status" value="1"/>
</dbReference>
<evidence type="ECO:0000256" key="1">
    <source>
        <dbReference type="ARBA" id="ARBA00004418"/>
    </source>
</evidence>
<feature type="signal peptide" evidence="5">
    <location>
        <begin position="1"/>
        <end position="34"/>
    </location>
</feature>
<dbReference type="RefSeq" id="WP_380138613.1">
    <property type="nucleotide sequence ID" value="NZ_JBHLUI010000009.1"/>
</dbReference>
<dbReference type="Pfam" id="PF09375">
    <property type="entry name" value="Peptidase_M75"/>
    <property type="match status" value="1"/>
</dbReference>
<evidence type="ECO:0000259" key="6">
    <source>
        <dbReference type="Pfam" id="PF09375"/>
    </source>
</evidence>
<feature type="chain" id="PRO_5045729744" evidence="5">
    <location>
        <begin position="35"/>
        <end position="387"/>
    </location>
</feature>
<dbReference type="PANTHER" id="PTHR39192:SF1">
    <property type="entry name" value="IRON UPTAKE SYSTEM COMPONENT EFEO"/>
    <property type="match status" value="1"/>
</dbReference>
<evidence type="ECO:0000256" key="4">
    <source>
        <dbReference type="SAM" id="MobiDB-lite"/>
    </source>
</evidence>
<dbReference type="Proteomes" id="UP001589748">
    <property type="component" value="Unassembled WGS sequence"/>
</dbReference>
<dbReference type="NCBIfam" id="NF007697">
    <property type="entry name" value="PRK10378.1"/>
    <property type="match status" value="1"/>
</dbReference>
<keyword evidence="9" id="KW-1185">Reference proteome</keyword>
<evidence type="ECO:0000256" key="3">
    <source>
        <dbReference type="ARBA" id="ARBA00022729"/>
    </source>
</evidence>
<gene>
    <name evidence="8" type="primary">efeO</name>
    <name evidence="8" type="ORF">ACFFVI_04690</name>
</gene>
<reference evidence="8 9" key="1">
    <citation type="submission" date="2024-09" db="EMBL/GenBank/DDBJ databases">
        <authorList>
            <person name="Sun Q."/>
            <person name="Mori K."/>
        </authorList>
    </citation>
    <scope>NUCLEOTIDE SEQUENCE [LARGE SCALE GENOMIC DNA]</scope>
    <source>
        <strain evidence="8 9">TISTR 1856</strain>
    </source>
</reference>
<dbReference type="EMBL" id="JBHMDM010000003">
    <property type="protein sequence ID" value="MFB9376259.1"/>
    <property type="molecule type" value="Genomic_DNA"/>
</dbReference>
<dbReference type="NCBIfam" id="NF041757">
    <property type="entry name" value="EfeO"/>
    <property type="match status" value="1"/>
</dbReference>
<dbReference type="InterPro" id="IPR028096">
    <property type="entry name" value="EfeO_Cupredoxin"/>
</dbReference>
<dbReference type="PANTHER" id="PTHR39192">
    <property type="entry name" value="IRON UPTAKE SYSTEM COMPONENT EFEO"/>
    <property type="match status" value="1"/>
</dbReference>
<dbReference type="InterPro" id="IPR053377">
    <property type="entry name" value="Iron_uptake_EfeM/EfeO"/>
</dbReference>
<dbReference type="PROSITE" id="PS51257">
    <property type="entry name" value="PROKAR_LIPOPROTEIN"/>
    <property type="match status" value="1"/>
</dbReference>
<evidence type="ECO:0000256" key="2">
    <source>
        <dbReference type="ARBA" id="ARBA00005989"/>
    </source>
</evidence>
<feature type="domain" description="EfeO-type cupredoxin-like" evidence="7">
    <location>
        <begin position="35"/>
        <end position="120"/>
    </location>
</feature>
<feature type="compositionally biased region" description="Low complexity" evidence="4">
    <location>
        <begin position="31"/>
        <end position="49"/>
    </location>
</feature>
<evidence type="ECO:0000259" key="7">
    <source>
        <dbReference type="Pfam" id="PF13473"/>
    </source>
</evidence>